<dbReference type="RefSeq" id="WP_136962119.1">
    <property type="nucleotide sequence ID" value="NZ_CP039690.1"/>
</dbReference>
<gene>
    <name evidence="2" type="ORF">E8M01_22040</name>
</gene>
<feature type="signal peptide" evidence="1">
    <location>
        <begin position="1"/>
        <end position="22"/>
    </location>
</feature>
<feature type="chain" id="PRO_5020878537" description="DUF4403 family protein" evidence="1">
    <location>
        <begin position="23"/>
        <end position="638"/>
    </location>
</feature>
<evidence type="ECO:0008006" key="4">
    <source>
        <dbReference type="Google" id="ProtNLM"/>
    </source>
</evidence>
<keyword evidence="3" id="KW-1185">Reference proteome</keyword>
<evidence type="ECO:0000313" key="2">
    <source>
        <dbReference type="EMBL" id="QCI66679.1"/>
    </source>
</evidence>
<accession>A0A4D7AZA3</accession>
<dbReference type="KEGG" id="pstg:E8M01_22040"/>
<dbReference type="Proteomes" id="UP000298781">
    <property type="component" value="Chromosome"/>
</dbReference>
<name>A0A4D7AZA3_9HYPH</name>
<dbReference type="AlphaFoldDB" id="A0A4D7AZA3"/>
<evidence type="ECO:0000313" key="3">
    <source>
        <dbReference type="Proteomes" id="UP000298781"/>
    </source>
</evidence>
<protein>
    <recommendedName>
        <fullName evidence="4">DUF4403 family protein</fullName>
    </recommendedName>
</protein>
<evidence type="ECO:0000256" key="1">
    <source>
        <dbReference type="SAM" id="SignalP"/>
    </source>
</evidence>
<dbReference type="OrthoDB" id="7824623at2"/>
<dbReference type="EMBL" id="CP039690">
    <property type="protein sequence ID" value="QCI66679.1"/>
    <property type="molecule type" value="Genomic_DNA"/>
</dbReference>
<sequence length="638" mass="66448">MFPSVATLRLSAAMLLVLTAAAAAGPADDLKGATVSALSGLQIPGAAIGEARDEGSNLVLSNLTFAAAGERPVGVKITRATISGGPVNGDALTGARVQLEGIEGTAADGQAYRLATAEITGAQGSFAALLASFATREPFFSGASENALTKFSADRISVPSMTVTRRRPARTEEATYNTLAISRYAQGKMAELTIASTVISPAEAGRKVESGAMRFVGFDLTAGVRTGGGAFNALDSGTIEQLRGTGANGAPFSIERIAIGRVTMRAGERSLVALSQAFTEVDPTGSGDDAASRRSLGAMAEVFARLDFERIEITNFRGQGEGRQAFEMQRFAIAGVTQGKIASIEMGGLVAHERRGQITRIGRFLVENIDASGLVALGKDYGEGRFTPGATPPASAYPDVRRILTEDITVTQATGQPLGSVQRAEIEAGPRIGLMPTRIRARITGFDAPITDARQKVQLAPLGIEDKITLAAELEIEYVEAARELRMRTLNVDVNDVGALNLALNIGGIDRAAVEALPASATLLGLAAKAGRLVLSYKESGGVASFLTHTAEQAGVEEEAFTEQLKMQLTAMVGQFVPDKLLASQITTALATFLDDPNSLVITATPKGDVPLAALAMAAQGSPLALLPMFNVTVEANK</sequence>
<reference evidence="2 3" key="1">
    <citation type="submission" date="2019-04" db="EMBL/GenBank/DDBJ databases">
        <title>Phreatobacter aquaticus sp. nov.</title>
        <authorList>
            <person name="Choi A."/>
        </authorList>
    </citation>
    <scope>NUCLEOTIDE SEQUENCE [LARGE SCALE GENOMIC DNA]</scope>
    <source>
        <strain evidence="2 3">KCTC 52518</strain>
    </source>
</reference>
<proteinExistence type="predicted"/>
<organism evidence="2 3">
    <name type="scientific">Phreatobacter stygius</name>
    <dbReference type="NCBI Taxonomy" id="1940610"/>
    <lineage>
        <taxon>Bacteria</taxon>
        <taxon>Pseudomonadati</taxon>
        <taxon>Pseudomonadota</taxon>
        <taxon>Alphaproteobacteria</taxon>
        <taxon>Hyphomicrobiales</taxon>
        <taxon>Phreatobacteraceae</taxon>
        <taxon>Phreatobacter</taxon>
    </lineage>
</organism>
<keyword evidence="1" id="KW-0732">Signal</keyword>